<evidence type="ECO:0000256" key="4">
    <source>
        <dbReference type="ARBA" id="ARBA00022840"/>
    </source>
</evidence>
<comment type="function">
    <text evidence="6">Involved in beta-(1--&gt;2)glucan export. Transmembrane domains (TMD) form a pore in the inner membrane and the ATP-binding domain (NBD) is responsible for energy generation.</text>
</comment>
<dbReference type="GO" id="GO:0015658">
    <property type="term" value="F:branched-chain amino acid transmembrane transporter activity"/>
    <property type="evidence" value="ECO:0007669"/>
    <property type="project" value="TreeGrafter"/>
</dbReference>
<dbReference type="PANTHER" id="PTHR43820:SF4">
    <property type="entry name" value="HIGH-AFFINITY BRANCHED-CHAIN AMINO ACID TRANSPORT ATP-BINDING PROTEIN LIVF"/>
    <property type="match status" value="1"/>
</dbReference>
<dbReference type="EMBL" id="LT629750">
    <property type="protein sequence ID" value="SDS83551.1"/>
    <property type="molecule type" value="Genomic_DNA"/>
</dbReference>
<dbReference type="InterPro" id="IPR003593">
    <property type="entry name" value="AAA+_ATPase"/>
</dbReference>
<dbReference type="PROSITE" id="PS50893">
    <property type="entry name" value="ABC_TRANSPORTER_2"/>
    <property type="match status" value="1"/>
</dbReference>
<evidence type="ECO:0000256" key="1">
    <source>
        <dbReference type="ARBA" id="ARBA00005417"/>
    </source>
</evidence>
<dbReference type="InterPro" id="IPR027417">
    <property type="entry name" value="P-loop_NTPase"/>
</dbReference>
<dbReference type="AlphaFoldDB" id="A0A1H1VGQ8"/>
<keyword evidence="3" id="KW-0547">Nucleotide-binding</keyword>
<dbReference type="GO" id="GO:0016887">
    <property type="term" value="F:ATP hydrolysis activity"/>
    <property type="evidence" value="ECO:0007669"/>
    <property type="project" value="InterPro"/>
</dbReference>
<dbReference type="InterPro" id="IPR003439">
    <property type="entry name" value="ABC_transporter-like_ATP-bd"/>
</dbReference>
<dbReference type="GO" id="GO:0015807">
    <property type="term" value="P:L-amino acid transport"/>
    <property type="evidence" value="ECO:0007669"/>
    <property type="project" value="TreeGrafter"/>
</dbReference>
<evidence type="ECO:0000256" key="3">
    <source>
        <dbReference type="ARBA" id="ARBA00022741"/>
    </source>
</evidence>
<organism evidence="8 9">
    <name type="scientific">Bradyrhizobium canariense</name>
    <dbReference type="NCBI Taxonomy" id="255045"/>
    <lineage>
        <taxon>Bacteria</taxon>
        <taxon>Pseudomonadati</taxon>
        <taxon>Pseudomonadota</taxon>
        <taxon>Alphaproteobacteria</taxon>
        <taxon>Hyphomicrobiales</taxon>
        <taxon>Nitrobacteraceae</taxon>
        <taxon>Bradyrhizobium</taxon>
    </lineage>
</organism>
<keyword evidence="2" id="KW-0813">Transport</keyword>
<comment type="similarity">
    <text evidence="1">Belongs to the ABC transporter superfamily.</text>
</comment>
<dbReference type="CDD" id="cd03224">
    <property type="entry name" value="ABC_TM1139_LivF_branched"/>
    <property type="match status" value="1"/>
</dbReference>
<feature type="domain" description="ABC transporter" evidence="7">
    <location>
        <begin position="4"/>
        <end position="232"/>
    </location>
</feature>
<evidence type="ECO:0000256" key="2">
    <source>
        <dbReference type="ARBA" id="ARBA00022448"/>
    </source>
</evidence>
<keyword evidence="9" id="KW-1185">Reference proteome</keyword>
<name>A0A1H1VGQ8_9BRAD</name>
<evidence type="ECO:0000313" key="8">
    <source>
        <dbReference type="EMBL" id="SDS83551.1"/>
    </source>
</evidence>
<dbReference type="InterPro" id="IPR052156">
    <property type="entry name" value="BCAA_Transport_ATP-bd_LivF"/>
</dbReference>
<dbReference type="SUPFAM" id="SSF52540">
    <property type="entry name" value="P-loop containing nucleoside triphosphate hydrolases"/>
    <property type="match status" value="1"/>
</dbReference>
<sequence>MAALSLTDLHAYYGKAHVLQGVSITVESGCVVGLFGRNGVGKTTLLQSAMGLGPRVIGGIFLDGEDFSGIPADHRARSGLGYMPQGVRVFRDLTVEENYRVAAYSVPKARDLDEIVGMVPELKDLLSRPAGRLSGGQQQLVSLMRSLATNCRFLMMDEPTEGLMPAMVERIAEVTKRLASAGYGVLLVEQSLLLGEAVCDRIHLMEKGRIVHSGRFDELSSSGAIAETLGLIH</sequence>
<evidence type="ECO:0000256" key="6">
    <source>
        <dbReference type="ARBA" id="ARBA00024722"/>
    </source>
</evidence>
<dbReference type="PANTHER" id="PTHR43820">
    <property type="entry name" value="HIGH-AFFINITY BRANCHED-CHAIN AMINO ACID TRANSPORT ATP-BINDING PROTEIN LIVF"/>
    <property type="match status" value="1"/>
</dbReference>
<keyword evidence="5" id="KW-0029">Amino-acid transport</keyword>
<dbReference type="Proteomes" id="UP000243904">
    <property type="component" value="Chromosome I"/>
</dbReference>
<evidence type="ECO:0000313" key="9">
    <source>
        <dbReference type="Proteomes" id="UP000243904"/>
    </source>
</evidence>
<reference evidence="9" key="1">
    <citation type="submission" date="2016-10" db="EMBL/GenBank/DDBJ databases">
        <authorList>
            <person name="Varghese N."/>
            <person name="Submissions S."/>
        </authorList>
    </citation>
    <scope>NUCLEOTIDE SEQUENCE [LARGE SCALE GENOMIC DNA]</scope>
    <source>
        <strain evidence="9">GAS369</strain>
    </source>
</reference>
<dbReference type="RefSeq" id="WP_167558756.1">
    <property type="nucleotide sequence ID" value="NZ_LT629750.1"/>
</dbReference>
<dbReference type="Gene3D" id="3.40.50.300">
    <property type="entry name" value="P-loop containing nucleotide triphosphate hydrolases"/>
    <property type="match status" value="1"/>
</dbReference>
<dbReference type="Pfam" id="PF00005">
    <property type="entry name" value="ABC_tran"/>
    <property type="match status" value="1"/>
</dbReference>
<keyword evidence="4 8" id="KW-0067">ATP-binding</keyword>
<dbReference type="GO" id="GO:0005524">
    <property type="term" value="F:ATP binding"/>
    <property type="evidence" value="ECO:0007669"/>
    <property type="project" value="UniProtKB-KW"/>
</dbReference>
<evidence type="ECO:0000256" key="5">
    <source>
        <dbReference type="ARBA" id="ARBA00022970"/>
    </source>
</evidence>
<evidence type="ECO:0000259" key="7">
    <source>
        <dbReference type="PROSITE" id="PS50893"/>
    </source>
</evidence>
<proteinExistence type="inferred from homology"/>
<protein>
    <submittedName>
        <fullName evidence="8">Branched-chain amino acid transport system ATP-binding protein</fullName>
    </submittedName>
</protein>
<dbReference type="SMART" id="SM00382">
    <property type="entry name" value="AAA"/>
    <property type="match status" value="1"/>
</dbReference>
<accession>A0A1H1VGQ8</accession>
<gene>
    <name evidence="8" type="ORF">SAMN05444158_3391</name>
</gene>